<dbReference type="EMBL" id="OX458333">
    <property type="protein sequence ID" value="CAI8862344.1"/>
    <property type="molecule type" value="Genomic_DNA"/>
</dbReference>
<organism evidence="1 2">
    <name type="scientific">Methylocaldum szegediense</name>
    <dbReference type="NCBI Taxonomy" id="73780"/>
    <lineage>
        <taxon>Bacteria</taxon>
        <taxon>Pseudomonadati</taxon>
        <taxon>Pseudomonadota</taxon>
        <taxon>Gammaproteobacteria</taxon>
        <taxon>Methylococcales</taxon>
        <taxon>Methylococcaceae</taxon>
        <taxon>Methylocaldum</taxon>
    </lineage>
</organism>
<evidence type="ECO:0000313" key="1">
    <source>
        <dbReference type="EMBL" id="CAI8862344.1"/>
    </source>
</evidence>
<evidence type="ECO:0000313" key="2">
    <source>
        <dbReference type="Proteomes" id="UP001162030"/>
    </source>
</evidence>
<dbReference type="Proteomes" id="UP001162030">
    <property type="component" value="Chromosome"/>
</dbReference>
<protein>
    <submittedName>
        <fullName evidence="1">Uncharacterized protein</fullName>
    </submittedName>
</protein>
<accession>A0ABN8X6Z5</accession>
<gene>
    <name evidence="1" type="ORF">MSZNOR_2718</name>
</gene>
<reference evidence="1 2" key="1">
    <citation type="submission" date="2023-03" db="EMBL/GenBank/DDBJ databases">
        <authorList>
            <person name="Pearce D."/>
        </authorList>
    </citation>
    <scope>NUCLEOTIDE SEQUENCE [LARGE SCALE GENOMIC DNA]</scope>
    <source>
        <strain evidence="1">Msz</strain>
    </source>
</reference>
<sequence length="55" mass="5975">MNVATRFVRRERPSFLGVIFMNKAAPPVGLPCQQPWAPAITRSGGGRGIQLSHAE</sequence>
<name>A0ABN8X6Z5_9GAMM</name>
<keyword evidence="2" id="KW-1185">Reference proteome</keyword>
<proteinExistence type="predicted"/>